<name>A0AAI9N5A5_9BURK</name>
<feature type="modified residue" description="4-aspartylphosphate" evidence="3">
    <location>
        <position position="60"/>
    </location>
</feature>
<sequence length="125" mass="13835">MQRTEIARTILVVEDNTDVRALFCEVLRTEGYLVLEAANGAQAYELLLDPQQRVDVVLTDLRMPVMDGLELATKLKSEAQFAAIPVVLLSATPMKNSWQARENFAALLTKPCAFTLLLSTIEAVL</sequence>
<protein>
    <submittedName>
        <fullName evidence="5">Two component response regulator protein</fullName>
    </submittedName>
</protein>
<evidence type="ECO:0000313" key="6">
    <source>
        <dbReference type="Proteomes" id="UP000006772"/>
    </source>
</evidence>
<dbReference type="SUPFAM" id="SSF52172">
    <property type="entry name" value="CheY-like"/>
    <property type="match status" value="1"/>
</dbReference>
<dbReference type="Gene3D" id="3.40.50.2300">
    <property type="match status" value="1"/>
</dbReference>
<evidence type="ECO:0000259" key="4">
    <source>
        <dbReference type="PROSITE" id="PS50110"/>
    </source>
</evidence>
<proteinExistence type="predicted"/>
<dbReference type="GO" id="GO:0000160">
    <property type="term" value="P:phosphorelay signal transduction system"/>
    <property type="evidence" value="ECO:0007669"/>
    <property type="project" value="UniProtKB-KW"/>
</dbReference>
<dbReference type="Proteomes" id="UP000006772">
    <property type="component" value="Unassembled WGS sequence"/>
</dbReference>
<feature type="domain" description="Response regulatory" evidence="4">
    <location>
        <begin position="9"/>
        <end position="125"/>
    </location>
</feature>
<evidence type="ECO:0000256" key="2">
    <source>
        <dbReference type="ARBA" id="ARBA00023012"/>
    </source>
</evidence>
<dbReference type="RefSeq" id="WP_006461850.1">
    <property type="nucleotide sequence ID" value="NZ_AEEC02000003.1"/>
</dbReference>
<dbReference type="InterPro" id="IPR011006">
    <property type="entry name" value="CheY-like_superfamily"/>
</dbReference>
<organism evidence="5 6">
    <name type="scientific">Herbaspirillum frisingense GSF30</name>
    <dbReference type="NCBI Taxonomy" id="864073"/>
    <lineage>
        <taxon>Bacteria</taxon>
        <taxon>Pseudomonadati</taxon>
        <taxon>Pseudomonadota</taxon>
        <taxon>Betaproteobacteria</taxon>
        <taxon>Burkholderiales</taxon>
        <taxon>Oxalobacteraceae</taxon>
        <taxon>Herbaspirillum</taxon>
    </lineage>
</organism>
<dbReference type="Pfam" id="PF00072">
    <property type="entry name" value="Response_reg"/>
    <property type="match status" value="1"/>
</dbReference>
<accession>A0AAI9N5A5</accession>
<comment type="caution">
    <text evidence="5">The sequence shown here is derived from an EMBL/GenBank/DDBJ whole genome shotgun (WGS) entry which is preliminary data.</text>
</comment>
<dbReference type="EMBL" id="AEEC02000003">
    <property type="protein sequence ID" value="EOA06290.1"/>
    <property type="molecule type" value="Genomic_DNA"/>
</dbReference>
<evidence type="ECO:0000256" key="3">
    <source>
        <dbReference type="PROSITE-ProRule" id="PRU00169"/>
    </source>
</evidence>
<dbReference type="AlphaFoldDB" id="A0AAI9N5A5"/>
<dbReference type="InterPro" id="IPR001789">
    <property type="entry name" value="Sig_transdc_resp-reg_receiver"/>
</dbReference>
<dbReference type="InterPro" id="IPR050595">
    <property type="entry name" value="Bact_response_regulator"/>
</dbReference>
<reference evidence="5 6" key="1">
    <citation type="journal article" date="2013" name="Front. Microbiol.">
        <title>The genome of the endophytic bacterium H. frisingense GSF30(T) identifies diverse strategies in the Herbaspirillum genus to interact with plants.</title>
        <authorList>
            <person name="Straub D."/>
            <person name="Rothballer M."/>
            <person name="Hartmann A."/>
            <person name="Ludewig U."/>
        </authorList>
    </citation>
    <scope>NUCLEOTIDE SEQUENCE [LARGE SCALE GENOMIC DNA]</scope>
    <source>
        <strain evidence="5 6">GSF30</strain>
    </source>
</reference>
<dbReference type="PANTHER" id="PTHR44591">
    <property type="entry name" value="STRESS RESPONSE REGULATOR PROTEIN 1"/>
    <property type="match status" value="1"/>
</dbReference>
<dbReference type="SMART" id="SM00448">
    <property type="entry name" value="REC"/>
    <property type="match status" value="1"/>
</dbReference>
<dbReference type="PROSITE" id="PS50110">
    <property type="entry name" value="RESPONSE_REGULATORY"/>
    <property type="match status" value="1"/>
</dbReference>
<dbReference type="PANTHER" id="PTHR44591:SF14">
    <property type="entry name" value="PROTEIN PILG"/>
    <property type="match status" value="1"/>
</dbReference>
<keyword evidence="1 3" id="KW-0597">Phosphoprotein</keyword>
<keyword evidence="2" id="KW-0902">Two-component regulatory system</keyword>
<evidence type="ECO:0000313" key="5">
    <source>
        <dbReference type="EMBL" id="EOA06290.1"/>
    </source>
</evidence>
<gene>
    <name evidence="5" type="ORF">HFRIS_003513</name>
</gene>
<evidence type="ECO:0000256" key="1">
    <source>
        <dbReference type="ARBA" id="ARBA00022553"/>
    </source>
</evidence>